<sequence>MKGVLACPLRSVLYQLSQCRLGMYCQAMVHSPDTLWLMSQIAPTMMLSSCTVQTDE</sequence>
<organism evidence="1 2">
    <name type="scientific">Strongylus vulgaris</name>
    <name type="common">Blood worm</name>
    <dbReference type="NCBI Taxonomy" id="40348"/>
    <lineage>
        <taxon>Eukaryota</taxon>
        <taxon>Metazoa</taxon>
        <taxon>Ecdysozoa</taxon>
        <taxon>Nematoda</taxon>
        <taxon>Chromadorea</taxon>
        <taxon>Rhabditida</taxon>
        <taxon>Rhabditina</taxon>
        <taxon>Rhabditomorpha</taxon>
        <taxon>Strongyloidea</taxon>
        <taxon>Strongylidae</taxon>
        <taxon>Strongylus</taxon>
    </lineage>
</organism>
<dbReference type="AlphaFoldDB" id="A0A3P7K179"/>
<protein>
    <submittedName>
        <fullName evidence="1">Uncharacterized protein</fullName>
    </submittedName>
</protein>
<accession>A0A3P7K179</accession>
<dbReference type="Proteomes" id="UP000270094">
    <property type="component" value="Unassembled WGS sequence"/>
</dbReference>
<keyword evidence="2" id="KW-1185">Reference proteome</keyword>
<evidence type="ECO:0000313" key="1">
    <source>
        <dbReference type="EMBL" id="VDM85024.1"/>
    </source>
</evidence>
<name>A0A3P7K179_STRVU</name>
<gene>
    <name evidence="1" type="ORF">SVUK_LOCUS20022</name>
</gene>
<proteinExistence type="predicted"/>
<dbReference type="EMBL" id="UYYB01135498">
    <property type="protein sequence ID" value="VDM85024.1"/>
    <property type="molecule type" value="Genomic_DNA"/>
</dbReference>
<evidence type="ECO:0000313" key="2">
    <source>
        <dbReference type="Proteomes" id="UP000270094"/>
    </source>
</evidence>
<reference evidence="1 2" key="1">
    <citation type="submission" date="2018-11" db="EMBL/GenBank/DDBJ databases">
        <authorList>
            <consortium name="Pathogen Informatics"/>
        </authorList>
    </citation>
    <scope>NUCLEOTIDE SEQUENCE [LARGE SCALE GENOMIC DNA]</scope>
</reference>